<dbReference type="InterPro" id="IPR020449">
    <property type="entry name" value="Tscrpt_reg_AraC-type_HTH"/>
</dbReference>
<evidence type="ECO:0000313" key="5">
    <source>
        <dbReference type="EMBL" id="SEF87666.1"/>
    </source>
</evidence>
<dbReference type="PANTHER" id="PTHR43280">
    <property type="entry name" value="ARAC-FAMILY TRANSCRIPTIONAL REGULATOR"/>
    <property type="match status" value="1"/>
</dbReference>
<dbReference type="Gene3D" id="1.10.10.60">
    <property type="entry name" value="Homeodomain-like"/>
    <property type="match status" value="1"/>
</dbReference>
<protein>
    <submittedName>
        <fullName evidence="5">AraC-type DNA-binding protein</fullName>
    </submittedName>
</protein>
<dbReference type="SUPFAM" id="SSF46689">
    <property type="entry name" value="Homeodomain-like"/>
    <property type="match status" value="1"/>
</dbReference>
<dbReference type="PRINTS" id="PR00032">
    <property type="entry name" value="HTHARAC"/>
</dbReference>
<dbReference type="InterPro" id="IPR018060">
    <property type="entry name" value="HTH_AraC"/>
</dbReference>
<evidence type="ECO:0000256" key="2">
    <source>
        <dbReference type="ARBA" id="ARBA00023125"/>
    </source>
</evidence>
<dbReference type="RefSeq" id="WP_103905531.1">
    <property type="nucleotide sequence ID" value="NZ_CP049246.1"/>
</dbReference>
<evidence type="ECO:0000259" key="4">
    <source>
        <dbReference type="PROSITE" id="PS01124"/>
    </source>
</evidence>
<name>A0A1H5VKW5_9SPHI</name>
<evidence type="ECO:0000256" key="3">
    <source>
        <dbReference type="ARBA" id="ARBA00023163"/>
    </source>
</evidence>
<evidence type="ECO:0000256" key="1">
    <source>
        <dbReference type="ARBA" id="ARBA00023015"/>
    </source>
</evidence>
<dbReference type="GO" id="GO:0003700">
    <property type="term" value="F:DNA-binding transcription factor activity"/>
    <property type="evidence" value="ECO:0007669"/>
    <property type="project" value="InterPro"/>
</dbReference>
<sequence length="288" mass="33908">MNKIPVLEQCTVSYQEDKHFLADRLEIYLGKNNNLVFPHRHNFYQMVLFLSGGGKHEIDFREYQISRGQVYFMGPGQVHTWMFEDNITGFIVNFDIDYFKSLLLQPDYIENLNLFSTLQTGVFDLDEVVVREVTSLLHQLIDLNTQAVGIDVKRSLLLYILLKLDQAYRPSHSNKTIDYHMVLIKNFKSLVDQHYKALHLPKEYAELLFVTPNHLNSVCKEYLGQQAGEVIRNRILLEAKRLLILPDWTVSQVAYELNFNDNSYFTKFFKKIVGMTPEEFRRSQWKQN</sequence>
<dbReference type="Pfam" id="PF12833">
    <property type="entry name" value="HTH_18"/>
    <property type="match status" value="1"/>
</dbReference>
<gene>
    <name evidence="5" type="ORF">SAMN05421877_103157</name>
</gene>
<dbReference type="AlphaFoldDB" id="A0A1H5VKW5"/>
<keyword evidence="2 5" id="KW-0238">DNA-binding</keyword>
<dbReference type="InterPro" id="IPR014710">
    <property type="entry name" value="RmlC-like_jellyroll"/>
</dbReference>
<feature type="domain" description="HTH araC/xylS-type" evidence="4">
    <location>
        <begin position="185"/>
        <end position="283"/>
    </location>
</feature>
<dbReference type="OrthoDB" id="2585681at2"/>
<dbReference type="Pfam" id="PF02311">
    <property type="entry name" value="AraC_binding"/>
    <property type="match status" value="1"/>
</dbReference>
<evidence type="ECO:0000313" key="6">
    <source>
        <dbReference type="Proteomes" id="UP000236731"/>
    </source>
</evidence>
<dbReference type="GO" id="GO:0043565">
    <property type="term" value="F:sequence-specific DNA binding"/>
    <property type="evidence" value="ECO:0007669"/>
    <property type="project" value="InterPro"/>
</dbReference>
<reference evidence="6" key="1">
    <citation type="submission" date="2016-10" db="EMBL/GenBank/DDBJ databases">
        <authorList>
            <person name="Varghese N."/>
            <person name="Submissions S."/>
        </authorList>
    </citation>
    <scope>NUCLEOTIDE SEQUENCE [LARGE SCALE GENOMIC DNA]</scope>
    <source>
        <strain evidence="6">DSM 22361</strain>
    </source>
</reference>
<dbReference type="SUPFAM" id="SSF51215">
    <property type="entry name" value="Regulatory protein AraC"/>
    <property type="match status" value="1"/>
</dbReference>
<dbReference type="SMART" id="SM00342">
    <property type="entry name" value="HTH_ARAC"/>
    <property type="match status" value="1"/>
</dbReference>
<dbReference type="Proteomes" id="UP000236731">
    <property type="component" value="Unassembled WGS sequence"/>
</dbReference>
<dbReference type="EMBL" id="FNUT01000003">
    <property type="protein sequence ID" value="SEF87666.1"/>
    <property type="molecule type" value="Genomic_DNA"/>
</dbReference>
<dbReference type="PROSITE" id="PS01124">
    <property type="entry name" value="HTH_ARAC_FAMILY_2"/>
    <property type="match status" value="1"/>
</dbReference>
<dbReference type="InterPro" id="IPR009057">
    <property type="entry name" value="Homeodomain-like_sf"/>
</dbReference>
<accession>A0A1H5VKW5</accession>
<proteinExistence type="predicted"/>
<keyword evidence="3" id="KW-0804">Transcription</keyword>
<organism evidence="5 6">
    <name type="scientific">Sphingobacterium lactis</name>
    <dbReference type="NCBI Taxonomy" id="797291"/>
    <lineage>
        <taxon>Bacteria</taxon>
        <taxon>Pseudomonadati</taxon>
        <taxon>Bacteroidota</taxon>
        <taxon>Sphingobacteriia</taxon>
        <taxon>Sphingobacteriales</taxon>
        <taxon>Sphingobacteriaceae</taxon>
        <taxon>Sphingobacterium</taxon>
    </lineage>
</organism>
<dbReference type="PANTHER" id="PTHR43280:SF32">
    <property type="entry name" value="TRANSCRIPTIONAL REGULATORY PROTEIN"/>
    <property type="match status" value="1"/>
</dbReference>
<keyword evidence="6" id="KW-1185">Reference proteome</keyword>
<dbReference type="InterPro" id="IPR037923">
    <property type="entry name" value="HTH-like"/>
</dbReference>
<dbReference type="InterPro" id="IPR003313">
    <property type="entry name" value="AraC-bd"/>
</dbReference>
<dbReference type="Gene3D" id="2.60.120.10">
    <property type="entry name" value="Jelly Rolls"/>
    <property type="match status" value="1"/>
</dbReference>
<keyword evidence="1" id="KW-0805">Transcription regulation</keyword>